<dbReference type="RefSeq" id="WP_141965787.1">
    <property type="nucleotide sequence ID" value="NZ_VFPO01000001.1"/>
</dbReference>
<keyword evidence="1" id="KW-1133">Transmembrane helix</keyword>
<protein>
    <submittedName>
        <fullName evidence="2">Uncharacterized protein</fullName>
    </submittedName>
</protein>
<evidence type="ECO:0000313" key="2">
    <source>
        <dbReference type="EMBL" id="TQM66679.1"/>
    </source>
</evidence>
<feature type="transmembrane region" description="Helical" evidence="1">
    <location>
        <begin position="21"/>
        <end position="38"/>
    </location>
</feature>
<proteinExistence type="predicted"/>
<gene>
    <name evidence="2" type="ORF">FHX41_0262</name>
</gene>
<keyword evidence="1" id="KW-0812">Transmembrane</keyword>
<feature type="transmembrane region" description="Helical" evidence="1">
    <location>
        <begin position="58"/>
        <end position="81"/>
    </location>
</feature>
<evidence type="ECO:0000256" key="1">
    <source>
        <dbReference type="SAM" id="Phobius"/>
    </source>
</evidence>
<organism evidence="2 3">
    <name type="scientific">Actinomadura hallensis</name>
    <dbReference type="NCBI Taxonomy" id="337895"/>
    <lineage>
        <taxon>Bacteria</taxon>
        <taxon>Bacillati</taxon>
        <taxon>Actinomycetota</taxon>
        <taxon>Actinomycetes</taxon>
        <taxon>Streptosporangiales</taxon>
        <taxon>Thermomonosporaceae</taxon>
        <taxon>Actinomadura</taxon>
    </lineage>
</organism>
<comment type="caution">
    <text evidence="2">The sequence shown here is derived from an EMBL/GenBank/DDBJ whole genome shotgun (WGS) entry which is preliminary data.</text>
</comment>
<evidence type="ECO:0000313" key="3">
    <source>
        <dbReference type="Proteomes" id="UP000316706"/>
    </source>
</evidence>
<dbReference type="Proteomes" id="UP000316706">
    <property type="component" value="Unassembled WGS sequence"/>
</dbReference>
<keyword evidence="1" id="KW-0472">Membrane</keyword>
<sequence>MAKVKEGREPDQKRRHRIFPWIFLAVQILFLVWVIWAANSVSSCPPQEQGACEVGTTIGTGLVIALWVAVDIILALTYLVFRAFRR</sequence>
<keyword evidence="3" id="KW-1185">Reference proteome</keyword>
<dbReference type="OrthoDB" id="3693513at2"/>
<dbReference type="AlphaFoldDB" id="A0A543I7Z4"/>
<name>A0A543I7Z4_9ACTN</name>
<accession>A0A543I7Z4</accession>
<reference evidence="2 3" key="1">
    <citation type="submission" date="2019-06" db="EMBL/GenBank/DDBJ databases">
        <title>Sequencing the genomes of 1000 actinobacteria strains.</title>
        <authorList>
            <person name="Klenk H.-P."/>
        </authorList>
    </citation>
    <scope>NUCLEOTIDE SEQUENCE [LARGE SCALE GENOMIC DNA]</scope>
    <source>
        <strain evidence="2 3">DSM 45043</strain>
    </source>
</reference>
<dbReference type="EMBL" id="VFPO01000001">
    <property type="protein sequence ID" value="TQM66679.1"/>
    <property type="molecule type" value="Genomic_DNA"/>
</dbReference>